<dbReference type="Gene3D" id="6.20.330.10">
    <property type="match status" value="1"/>
</dbReference>
<dbReference type="PANTHER" id="PTHR42987">
    <property type="entry name" value="PEPTIDASE S49"/>
    <property type="match status" value="1"/>
</dbReference>
<sequence>MKSISFALITSLLILSSLIIGCAPAQVNLFPRHTDPLREQVLEGHHSDKVLVIPVQGFISSTPQEGLFTDKPSMVQEVVAHLNKARGDSNIRALVLLIDSPGGTSVDSDILYHEIRRFRQQTNVPVVAVMLGVAASGGYYISLPADVIIAHPGTITGSVGTIFVRPKIHELLDKIGVEAKVTVSGNHKDIGSPFRPDSGEEEAILQSMVDELNSQFVRRVIRHREPSEEALETISSGRVFTARQAKELAMIDEIGYLPDALKLAKLMGEANPAARVVAYRRSLHSNDNLYNTMTNRSSSFPLVVKTLPRNLAPQSPGFYHLWIPSV</sequence>
<accession>A0A7W8DG81</accession>
<keyword evidence="4" id="KW-0720">Serine protease</keyword>
<dbReference type="CDD" id="cd07023">
    <property type="entry name" value="S49_Sppa_N_C"/>
    <property type="match status" value="1"/>
</dbReference>
<evidence type="ECO:0000313" key="8">
    <source>
        <dbReference type="Proteomes" id="UP000528322"/>
    </source>
</evidence>
<organism evidence="7 8">
    <name type="scientific">Desulfurispira natronophila</name>
    <dbReference type="NCBI Taxonomy" id="682562"/>
    <lineage>
        <taxon>Bacteria</taxon>
        <taxon>Pseudomonadati</taxon>
        <taxon>Chrysiogenota</taxon>
        <taxon>Chrysiogenia</taxon>
        <taxon>Chrysiogenales</taxon>
        <taxon>Chrysiogenaceae</taxon>
        <taxon>Desulfurispira</taxon>
    </lineage>
</organism>
<evidence type="ECO:0000259" key="6">
    <source>
        <dbReference type="Pfam" id="PF01343"/>
    </source>
</evidence>
<evidence type="ECO:0000313" key="7">
    <source>
        <dbReference type="EMBL" id="MBB5020943.1"/>
    </source>
</evidence>
<protein>
    <submittedName>
        <fullName evidence="7">Protease-4</fullName>
        <ecNumber evidence="7">3.4.21.-</ecNumber>
    </submittedName>
</protein>
<dbReference type="InterPro" id="IPR047272">
    <property type="entry name" value="S49_SppA_C"/>
</dbReference>
<dbReference type="EC" id="3.4.21.-" evidence="7"/>
<keyword evidence="3 7" id="KW-0378">Hydrolase</keyword>
<evidence type="ECO:0000256" key="4">
    <source>
        <dbReference type="ARBA" id="ARBA00022825"/>
    </source>
</evidence>
<dbReference type="GO" id="GO:0006508">
    <property type="term" value="P:proteolysis"/>
    <property type="evidence" value="ECO:0007669"/>
    <property type="project" value="UniProtKB-KW"/>
</dbReference>
<dbReference type="Proteomes" id="UP000528322">
    <property type="component" value="Unassembled WGS sequence"/>
</dbReference>
<dbReference type="Gene3D" id="3.90.226.10">
    <property type="entry name" value="2-enoyl-CoA Hydratase, Chain A, domain 1"/>
    <property type="match status" value="1"/>
</dbReference>
<dbReference type="PANTHER" id="PTHR42987:SF4">
    <property type="entry name" value="PROTEASE SOHB-RELATED"/>
    <property type="match status" value="1"/>
</dbReference>
<keyword evidence="2 7" id="KW-0645">Protease</keyword>
<dbReference type="Pfam" id="PF01343">
    <property type="entry name" value="Peptidase_S49"/>
    <property type="match status" value="1"/>
</dbReference>
<dbReference type="InterPro" id="IPR002142">
    <property type="entry name" value="Peptidase_S49"/>
</dbReference>
<reference evidence="7 8" key="1">
    <citation type="submission" date="2020-08" db="EMBL/GenBank/DDBJ databases">
        <title>Genomic Encyclopedia of Type Strains, Phase IV (KMG-IV): sequencing the most valuable type-strain genomes for metagenomic binning, comparative biology and taxonomic classification.</title>
        <authorList>
            <person name="Goeker M."/>
        </authorList>
    </citation>
    <scope>NUCLEOTIDE SEQUENCE [LARGE SCALE GENOMIC DNA]</scope>
    <source>
        <strain evidence="7 8">DSM 22071</strain>
    </source>
</reference>
<feature type="domain" description="Peptidase S49" evidence="6">
    <location>
        <begin position="120"/>
        <end position="265"/>
    </location>
</feature>
<feature type="signal peptide" evidence="5">
    <location>
        <begin position="1"/>
        <end position="25"/>
    </location>
</feature>
<comment type="caution">
    <text evidence="7">The sequence shown here is derived from an EMBL/GenBank/DDBJ whole genome shotgun (WGS) entry which is preliminary data.</text>
</comment>
<evidence type="ECO:0000256" key="2">
    <source>
        <dbReference type="ARBA" id="ARBA00022670"/>
    </source>
</evidence>
<dbReference type="InterPro" id="IPR029045">
    <property type="entry name" value="ClpP/crotonase-like_dom_sf"/>
</dbReference>
<evidence type="ECO:0000256" key="3">
    <source>
        <dbReference type="ARBA" id="ARBA00022801"/>
    </source>
</evidence>
<gene>
    <name evidence="7" type="ORF">HNR37_000246</name>
</gene>
<dbReference type="PROSITE" id="PS51257">
    <property type="entry name" value="PROKAR_LIPOPROTEIN"/>
    <property type="match status" value="1"/>
</dbReference>
<name>A0A7W8DG81_9BACT</name>
<dbReference type="RefSeq" id="WP_183728651.1">
    <property type="nucleotide sequence ID" value="NZ_JACHID010000001.1"/>
</dbReference>
<keyword evidence="8" id="KW-1185">Reference proteome</keyword>
<evidence type="ECO:0000256" key="5">
    <source>
        <dbReference type="SAM" id="SignalP"/>
    </source>
</evidence>
<dbReference type="NCBIfam" id="TIGR00706">
    <property type="entry name" value="SppA_dom"/>
    <property type="match status" value="1"/>
</dbReference>
<dbReference type="AlphaFoldDB" id="A0A7W8DG81"/>
<keyword evidence="5" id="KW-0732">Signal</keyword>
<dbReference type="EMBL" id="JACHID010000001">
    <property type="protein sequence ID" value="MBB5020943.1"/>
    <property type="molecule type" value="Genomic_DNA"/>
</dbReference>
<comment type="similarity">
    <text evidence="1">Belongs to the peptidase S49 family.</text>
</comment>
<dbReference type="SUPFAM" id="SSF52096">
    <property type="entry name" value="ClpP/crotonase"/>
    <property type="match status" value="1"/>
</dbReference>
<proteinExistence type="inferred from homology"/>
<feature type="chain" id="PRO_5031038917" evidence="5">
    <location>
        <begin position="26"/>
        <end position="326"/>
    </location>
</feature>
<evidence type="ECO:0000256" key="1">
    <source>
        <dbReference type="ARBA" id="ARBA00008683"/>
    </source>
</evidence>
<dbReference type="InterPro" id="IPR004635">
    <property type="entry name" value="Pept_S49_SppA"/>
</dbReference>
<dbReference type="GO" id="GO:0008236">
    <property type="term" value="F:serine-type peptidase activity"/>
    <property type="evidence" value="ECO:0007669"/>
    <property type="project" value="UniProtKB-KW"/>
</dbReference>